<gene>
    <name evidence="2" type="ORF">BJ322DRAFT_1049758</name>
</gene>
<dbReference type="Proteomes" id="UP000736335">
    <property type="component" value="Unassembled WGS sequence"/>
</dbReference>
<accession>A0A9P6HJT9</accession>
<evidence type="ECO:0000313" key="3">
    <source>
        <dbReference type="Proteomes" id="UP000736335"/>
    </source>
</evidence>
<reference evidence="2" key="1">
    <citation type="journal article" date="2020" name="Nat. Commun.">
        <title>Large-scale genome sequencing of mycorrhizal fungi provides insights into the early evolution of symbiotic traits.</title>
        <authorList>
            <person name="Miyauchi S."/>
            <person name="Kiss E."/>
            <person name="Kuo A."/>
            <person name="Drula E."/>
            <person name="Kohler A."/>
            <person name="Sanchez-Garcia M."/>
            <person name="Morin E."/>
            <person name="Andreopoulos B."/>
            <person name="Barry K.W."/>
            <person name="Bonito G."/>
            <person name="Buee M."/>
            <person name="Carver A."/>
            <person name="Chen C."/>
            <person name="Cichocki N."/>
            <person name="Clum A."/>
            <person name="Culley D."/>
            <person name="Crous P.W."/>
            <person name="Fauchery L."/>
            <person name="Girlanda M."/>
            <person name="Hayes R.D."/>
            <person name="Keri Z."/>
            <person name="LaButti K."/>
            <person name="Lipzen A."/>
            <person name="Lombard V."/>
            <person name="Magnuson J."/>
            <person name="Maillard F."/>
            <person name="Murat C."/>
            <person name="Nolan M."/>
            <person name="Ohm R.A."/>
            <person name="Pangilinan J."/>
            <person name="Pereira M.F."/>
            <person name="Perotto S."/>
            <person name="Peter M."/>
            <person name="Pfister S."/>
            <person name="Riley R."/>
            <person name="Sitrit Y."/>
            <person name="Stielow J.B."/>
            <person name="Szollosi G."/>
            <person name="Zifcakova L."/>
            <person name="Stursova M."/>
            <person name="Spatafora J.W."/>
            <person name="Tedersoo L."/>
            <person name="Vaario L.M."/>
            <person name="Yamada A."/>
            <person name="Yan M."/>
            <person name="Wang P."/>
            <person name="Xu J."/>
            <person name="Bruns T."/>
            <person name="Baldrian P."/>
            <person name="Vilgalys R."/>
            <person name="Dunand C."/>
            <person name="Henrissat B."/>
            <person name="Grigoriev I.V."/>
            <person name="Hibbett D."/>
            <person name="Nagy L.G."/>
            <person name="Martin F.M."/>
        </authorList>
    </citation>
    <scope>NUCLEOTIDE SEQUENCE</scope>
    <source>
        <strain evidence="2">UH-Tt-Lm1</strain>
    </source>
</reference>
<feature type="region of interest" description="Disordered" evidence="1">
    <location>
        <begin position="32"/>
        <end position="70"/>
    </location>
</feature>
<keyword evidence="3" id="KW-1185">Reference proteome</keyword>
<dbReference type="AlphaFoldDB" id="A0A9P6HJT9"/>
<dbReference type="EMBL" id="WIUZ02000004">
    <property type="protein sequence ID" value="KAF9788573.1"/>
    <property type="molecule type" value="Genomic_DNA"/>
</dbReference>
<evidence type="ECO:0000313" key="2">
    <source>
        <dbReference type="EMBL" id="KAF9788573.1"/>
    </source>
</evidence>
<comment type="caution">
    <text evidence="2">The sequence shown here is derived from an EMBL/GenBank/DDBJ whole genome shotgun (WGS) entry which is preliminary data.</text>
</comment>
<reference evidence="2" key="2">
    <citation type="submission" date="2020-11" db="EMBL/GenBank/DDBJ databases">
        <authorList>
            <consortium name="DOE Joint Genome Institute"/>
            <person name="Kuo A."/>
            <person name="Miyauchi S."/>
            <person name="Kiss E."/>
            <person name="Drula E."/>
            <person name="Kohler A."/>
            <person name="Sanchez-Garcia M."/>
            <person name="Andreopoulos B."/>
            <person name="Barry K.W."/>
            <person name="Bonito G."/>
            <person name="Buee M."/>
            <person name="Carver A."/>
            <person name="Chen C."/>
            <person name="Cichocki N."/>
            <person name="Clum A."/>
            <person name="Culley D."/>
            <person name="Crous P.W."/>
            <person name="Fauchery L."/>
            <person name="Girlanda M."/>
            <person name="Hayes R."/>
            <person name="Keri Z."/>
            <person name="Labutti K."/>
            <person name="Lipzen A."/>
            <person name="Lombard V."/>
            <person name="Magnuson J."/>
            <person name="Maillard F."/>
            <person name="Morin E."/>
            <person name="Murat C."/>
            <person name="Nolan M."/>
            <person name="Ohm R."/>
            <person name="Pangilinan J."/>
            <person name="Pereira M."/>
            <person name="Perotto S."/>
            <person name="Peter M."/>
            <person name="Riley R."/>
            <person name="Sitrit Y."/>
            <person name="Stielow B."/>
            <person name="Szollosi G."/>
            <person name="Zifcakova L."/>
            <person name="Stursova M."/>
            <person name="Spatafora J.W."/>
            <person name="Tedersoo L."/>
            <person name="Vaario L.-M."/>
            <person name="Yamada A."/>
            <person name="Yan M."/>
            <person name="Wang P."/>
            <person name="Xu J."/>
            <person name="Bruns T."/>
            <person name="Baldrian P."/>
            <person name="Vilgalys R."/>
            <person name="Henrissat B."/>
            <person name="Grigoriev I.V."/>
            <person name="Hibbett D."/>
            <person name="Nagy L.G."/>
            <person name="Martin F.M."/>
        </authorList>
    </citation>
    <scope>NUCLEOTIDE SEQUENCE</scope>
    <source>
        <strain evidence="2">UH-Tt-Lm1</strain>
    </source>
</reference>
<protein>
    <submittedName>
        <fullName evidence="2">Uncharacterized protein</fullName>
    </submittedName>
</protein>
<dbReference type="OrthoDB" id="2800280at2759"/>
<organism evidence="2 3">
    <name type="scientific">Thelephora terrestris</name>
    <dbReference type="NCBI Taxonomy" id="56493"/>
    <lineage>
        <taxon>Eukaryota</taxon>
        <taxon>Fungi</taxon>
        <taxon>Dikarya</taxon>
        <taxon>Basidiomycota</taxon>
        <taxon>Agaricomycotina</taxon>
        <taxon>Agaricomycetes</taxon>
        <taxon>Thelephorales</taxon>
        <taxon>Thelephoraceae</taxon>
        <taxon>Thelephora</taxon>
    </lineage>
</organism>
<proteinExistence type="predicted"/>
<evidence type="ECO:0000256" key="1">
    <source>
        <dbReference type="SAM" id="MobiDB-lite"/>
    </source>
</evidence>
<feature type="compositionally biased region" description="Polar residues" evidence="1">
    <location>
        <begin position="45"/>
        <end position="70"/>
    </location>
</feature>
<name>A0A9P6HJT9_9AGAM</name>
<sequence length="344" mass="38091">MRKTTDPFSAQITRDHSSAFGYSVSQGTTMNHTRAFSYPPPPAPSNFQMESPTYSQFSCDTSDTSSSQGSWMEHQANEDHLPLQVKDPKLQAYFFRMEKTLRVCHSAAVRAEAMNLTRDIVAKPTDVASSIRTVAETLARAGRRKVEYSRSCALIAQEIFCELRSISFDASVMFRSCLVDAVMKVFDGYYLKVNLWHLGGLDGLSSVEEEMINVAAFAGDLFAQGLLPTQTVNDSILANLVYANQVSTIHCRALHIFLLHAKAHIGPSIGLGTLGDVRKQLIRCIRGPPIAYDRMAQLWVIECCAVIDQTVEQDRLACLGKPVAVSHQCDRVLSKDGWYSSLIA</sequence>